<gene>
    <name evidence="8" type="ORF">KUTeg_017798</name>
</gene>
<evidence type="ECO:0000313" key="9">
    <source>
        <dbReference type="Proteomes" id="UP001217089"/>
    </source>
</evidence>
<dbReference type="InterPro" id="IPR000873">
    <property type="entry name" value="AMP-dep_synth/lig_dom"/>
</dbReference>
<feature type="transmembrane region" description="Helical" evidence="6">
    <location>
        <begin position="118"/>
        <end position="136"/>
    </location>
</feature>
<evidence type="ECO:0000256" key="2">
    <source>
        <dbReference type="ARBA" id="ARBA00022598"/>
    </source>
</evidence>
<dbReference type="PANTHER" id="PTHR43107:SF22">
    <property type="entry name" value="VERY LONG-CHAIN ACYL-COA SYNTHETASE"/>
    <property type="match status" value="1"/>
</dbReference>
<comment type="catalytic activity">
    <reaction evidence="3">
        <text>a very long-chain fatty acid + ATP + CoA = a very long-chain fatty acyl-CoA + AMP + diphosphate</text>
        <dbReference type="Rhea" id="RHEA:54536"/>
        <dbReference type="ChEBI" id="CHEBI:30616"/>
        <dbReference type="ChEBI" id="CHEBI:33019"/>
        <dbReference type="ChEBI" id="CHEBI:57287"/>
        <dbReference type="ChEBI" id="CHEBI:58950"/>
        <dbReference type="ChEBI" id="CHEBI:138261"/>
        <dbReference type="ChEBI" id="CHEBI:456215"/>
    </reaction>
    <physiologicalReaction direction="left-to-right" evidence="3">
        <dbReference type="Rhea" id="RHEA:54537"/>
    </physiologicalReaction>
</comment>
<sequence length="137" mass="15711">MSKRNKLLYGLAGSVGAGLAAWGTMFPWFGQDEIKLVQLFVNIVRETTPAIKNNILVIDIFEEKATKYPDYPFIIFEDKSYSYGFVNEMANRVAGLAATWNLKPWDTVAIMMCNEPEFIWTFLGTYKLFIVFNFLLT</sequence>
<keyword evidence="9" id="KW-1185">Reference proteome</keyword>
<keyword evidence="6" id="KW-0812">Transmembrane</keyword>
<evidence type="ECO:0000256" key="5">
    <source>
        <dbReference type="ARBA" id="ARBA00048666"/>
    </source>
</evidence>
<accession>A0ABQ9ELD3</accession>
<name>A0ABQ9ELD3_TEGGR</name>
<comment type="caution">
    <text evidence="8">The sequence shown here is derived from an EMBL/GenBank/DDBJ whole genome shotgun (WGS) entry which is preliminary data.</text>
</comment>
<dbReference type="EMBL" id="JARBDR010000903">
    <property type="protein sequence ID" value="KAJ8304215.1"/>
    <property type="molecule type" value="Genomic_DNA"/>
</dbReference>
<dbReference type="Proteomes" id="UP001217089">
    <property type="component" value="Unassembled WGS sequence"/>
</dbReference>
<dbReference type="InterPro" id="IPR042099">
    <property type="entry name" value="ANL_N_sf"/>
</dbReference>
<keyword evidence="6" id="KW-0472">Membrane</keyword>
<evidence type="ECO:0000256" key="6">
    <source>
        <dbReference type="SAM" id="Phobius"/>
    </source>
</evidence>
<keyword evidence="2" id="KW-0436">Ligase</keyword>
<comment type="catalytic activity">
    <reaction evidence="5">
        <text>tetracosanoate + ATP + CoA = tetracosanoyl-CoA + AMP + diphosphate</text>
        <dbReference type="Rhea" id="RHEA:33639"/>
        <dbReference type="ChEBI" id="CHEBI:30616"/>
        <dbReference type="ChEBI" id="CHEBI:31014"/>
        <dbReference type="ChEBI" id="CHEBI:33019"/>
        <dbReference type="ChEBI" id="CHEBI:57287"/>
        <dbReference type="ChEBI" id="CHEBI:65052"/>
        <dbReference type="ChEBI" id="CHEBI:456215"/>
    </reaction>
    <physiologicalReaction direction="left-to-right" evidence="5">
        <dbReference type="Rhea" id="RHEA:33640"/>
    </physiologicalReaction>
</comment>
<dbReference type="SUPFAM" id="SSF56801">
    <property type="entry name" value="Acetyl-CoA synthetase-like"/>
    <property type="match status" value="1"/>
</dbReference>
<dbReference type="PANTHER" id="PTHR43107">
    <property type="entry name" value="LONG-CHAIN FATTY ACID TRANSPORT PROTEIN"/>
    <property type="match status" value="1"/>
</dbReference>
<organism evidence="8 9">
    <name type="scientific">Tegillarca granosa</name>
    <name type="common">Malaysian cockle</name>
    <name type="synonym">Anadara granosa</name>
    <dbReference type="NCBI Taxonomy" id="220873"/>
    <lineage>
        <taxon>Eukaryota</taxon>
        <taxon>Metazoa</taxon>
        <taxon>Spiralia</taxon>
        <taxon>Lophotrochozoa</taxon>
        <taxon>Mollusca</taxon>
        <taxon>Bivalvia</taxon>
        <taxon>Autobranchia</taxon>
        <taxon>Pteriomorphia</taxon>
        <taxon>Arcoida</taxon>
        <taxon>Arcoidea</taxon>
        <taxon>Arcidae</taxon>
        <taxon>Tegillarca</taxon>
    </lineage>
</organism>
<reference evidence="8 9" key="1">
    <citation type="submission" date="2022-12" db="EMBL/GenBank/DDBJ databases">
        <title>Chromosome-level genome of Tegillarca granosa.</title>
        <authorList>
            <person name="Kim J."/>
        </authorList>
    </citation>
    <scope>NUCLEOTIDE SEQUENCE [LARGE SCALE GENOMIC DNA]</scope>
    <source>
        <strain evidence="8">Teg-2019</strain>
        <tissue evidence="8">Adductor muscle</tissue>
    </source>
</reference>
<evidence type="ECO:0000259" key="7">
    <source>
        <dbReference type="Pfam" id="PF00501"/>
    </source>
</evidence>
<evidence type="ECO:0000313" key="8">
    <source>
        <dbReference type="EMBL" id="KAJ8304215.1"/>
    </source>
</evidence>
<feature type="transmembrane region" description="Helical" evidence="6">
    <location>
        <begin position="7"/>
        <end position="29"/>
    </location>
</feature>
<keyword evidence="6" id="KW-1133">Transmembrane helix</keyword>
<comment type="similarity">
    <text evidence="1">Belongs to the ATP-dependent AMP-binding enzyme family.</text>
</comment>
<feature type="domain" description="AMP-dependent synthetase/ligase" evidence="7">
    <location>
        <begin position="61"/>
        <end position="129"/>
    </location>
</feature>
<evidence type="ECO:0000256" key="3">
    <source>
        <dbReference type="ARBA" id="ARBA00036527"/>
    </source>
</evidence>
<dbReference type="Pfam" id="PF00501">
    <property type="entry name" value="AMP-binding"/>
    <property type="match status" value="1"/>
</dbReference>
<evidence type="ECO:0000256" key="1">
    <source>
        <dbReference type="ARBA" id="ARBA00006432"/>
    </source>
</evidence>
<proteinExistence type="inferred from homology"/>
<evidence type="ECO:0000256" key="4">
    <source>
        <dbReference type="ARBA" id="ARBA00041297"/>
    </source>
</evidence>
<protein>
    <recommendedName>
        <fullName evidence="4">Long-chain-fatty-acid--CoA ligase</fullName>
    </recommendedName>
</protein>
<dbReference type="Gene3D" id="3.40.50.12780">
    <property type="entry name" value="N-terminal domain of ligase-like"/>
    <property type="match status" value="1"/>
</dbReference>